<feature type="binding site" evidence="4">
    <location>
        <position position="97"/>
    </location>
    <ligand>
        <name>a divalent metal cation</name>
        <dbReference type="ChEBI" id="CHEBI:60240"/>
        <label>1</label>
    </ligand>
</feature>
<reference evidence="5 6" key="1">
    <citation type="journal article" date="2009" name="PLoS ONE">
        <title>The complete genome of Teredinibacter turnerae T7901: an intracellular endosymbiont of marine wood-boring bivalves (shipworms).</title>
        <authorList>
            <person name="Yang J.C."/>
            <person name="Madupu R."/>
            <person name="Durkin A.S."/>
            <person name="Ekborg N.A."/>
            <person name="Pedamallu C.S."/>
            <person name="Hostetler J.B."/>
            <person name="Radune D."/>
            <person name="Toms B.S."/>
            <person name="Henrissat B."/>
            <person name="Coutinho P.M."/>
            <person name="Schwarz S."/>
            <person name="Field L."/>
            <person name="Trindade-Silva A.E."/>
            <person name="Soares C.A.G."/>
            <person name="Elshahawi S."/>
            <person name="Hanora A."/>
            <person name="Schmidt E.W."/>
            <person name="Haygood M.G."/>
            <person name="Posfai J."/>
            <person name="Benner J."/>
            <person name="Madinger C."/>
            <person name="Nove J."/>
            <person name="Anton B."/>
            <person name="Chaudhary K."/>
            <person name="Foster J."/>
            <person name="Holman A."/>
            <person name="Kumar S."/>
            <person name="Lessard P.A."/>
            <person name="Luyten Y.A."/>
            <person name="Slatko B."/>
            <person name="Wood N."/>
            <person name="Wu B."/>
            <person name="Teplitski M."/>
            <person name="Mougous J.D."/>
            <person name="Ward N."/>
            <person name="Eisen J.A."/>
            <person name="Badger J.H."/>
            <person name="Distel D.L."/>
        </authorList>
    </citation>
    <scope>NUCLEOTIDE SEQUENCE [LARGE SCALE GENOMIC DNA]</scope>
    <source>
        <strain evidence="6">ATCC 39867 / T7901</strain>
    </source>
</reference>
<keyword evidence="2 4" id="KW-0479">Metal-binding</keyword>
<dbReference type="EMBL" id="CP001614">
    <property type="protein sequence ID" value="ACR13578.1"/>
    <property type="molecule type" value="Genomic_DNA"/>
</dbReference>
<evidence type="ECO:0000256" key="4">
    <source>
        <dbReference type="PIRSR" id="PIRSR005902-1"/>
    </source>
</evidence>
<dbReference type="PROSITE" id="PS01137">
    <property type="entry name" value="TATD_1"/>
    <property type="match status" value="1"/>
</dbReference>
<feature type="binding site" evidence="4">
    <location>
        <position position="6"/>
    </location>
    <ligand>
        <name>a divalent metal cation</name>
        <dbReference type="ChEBI" id="CHEBI:60240"/>
        <label>1</label>
    </ligand>
</feature>
<accession>C5BPF9</accession>
<feature type="binding site" evidence="4">
    <location>
        <position position="205"/>
    </location>
    <ligand>
        <name>a divalent metal cation</name>
        <dbReference type="ChEBI" id="CHEBI:60240"/>
        <label>1</label>
    </ligand>
</feature>
<keyword evidence="3" id="KW-0378">Hydrolase</keyword>
<dbReference type="CDD" id="cd01310">
    <property type="entry name" value="TatD_DNAse"/>
    <property type="match status" value="1"/>
</dbReference>
<dbReference type="PIRSF" id="PIRSF005902">
    <property type="entry name" value="DNase_TatD"/>
    <property type="match status" value="1"/>
</dbReference>
<dbReference type="PROSITE" id="PS01091">
    <property type="entry name" value="TATD_3"/>
    <property type="match status" value="1"/>
</dbReference>
<dbReference type="Proteomes" id="UP000009080">
    <property type="component" value="Chromosome"/>
</dbReference>
<feature type="binding site" evidence="4">
    <location>
        <position position="132"/>
    </location>
    <ligand>
        <name>a divalent metal cation</name>
        <dbReference type="ChEBI" id="CHEBI:60240"/>
        <label>2</label>
    </ligand>
</feature>
<proteinExistence type="inferred from homology"/>
<dbReference type="RefSeq" id="WP_015819692.1">
    <property type="nucleotide sequence ID" value="NC_012997.1"/>
</dbReference>
<evidence type="ECO:0000256" key="3">
    <source>
        <dbReference type="ARBA" id="ARBA00022801"/>
    </source>
</evidence>
<evidence type="ECO:0000313" key="6">
    <source>
        <dbReference type="Proteomes" id="UP000009080"/>
    </source>
</evidence>
<dbReference type="GO" id="GO:0046872">
    <property type="term" value="F:metal ion binding"/>
    <property type="evidence" value="ECO:0007669"/>
    <property type="project" value="UniProtKB-KW"/>
</dbReference>
<dbReference type="InterPro" id="IPR018228">
    <property type="entry name" value="DNase_TatD-rel_CS"/>
</dbReference>
<keyword evidence="6" id="KW-1185">Reference proteome</keyword>
<sequence length="256" mass="28888">MLVDSHCHLDFAAFDNDRDFILARCRDLNIERILVPGVAAEQWPKVVELVNAEEQLLFAVGIHPWWIEANWTDKDVTGELVKLEEYLVHDDCVAVGECGLDANIDRAMAMQQQVLEQQLTLADRFDKPVILHSVKSHNPLLQSLKRFPNARGVVHAFTGSYQQGMDLWKRGFYLGIGGVITYERAAKTRDAVTRLPAEALLLETDAPDMPLAGKQGERNSPLVLPDILQALAELRDDSPDVLARITRENFRHLFQV</sequence>
<dbReference type="InterPro" id="IPR032466">
    <property type="entry name" value="Metal_Hydrolase"/>
</dbReference>
<dbReference type="GO" id="GO:0005829">
    <property type="term" value="C:cytosol"/>
    <property type="evidence" value="ECO:0007669"/>
    <property type="project" value="TreeGrafter"/>
</dbReference>
<evidence type="ECO:0000313" key="5">
    <source>
        <dbReference type="EMBL" id="ACR13578.1"/>
    </source>
</evidence>
<feature type="binding site" evidence="4">
    <location>
        <position position="8"/>
    </location>
    <ligand>
        <name>a divalent metal cation</name>
        <dbReference type="ChEBI" id="CHEBI:60240"/>
        <label>1</label>
    </ligand>
</feature>
<dbReference type="OrthoDB" id="9810005at2"/>
<dbReference type="eggNOG" id="COG0084">
    <property type="taxonomic scope" value="Bacteria"/>
</dbReference>
<evidence type="ECO:0000256" key="2">
    <source>
        <dbReference type="ARBA" id="ARBA00022723"/>
    </source>
</evidence>
<dbReference type="HOGENOM" id="CLU_031506_0_1_6"/>
<dbReference type="AlphaFoldDB" id="C5BPF9"/>
<protein>
    <submittedName>
        <fullName evidence="5">Deoxyribonuclease YjjV</fullName>
    </submittedName>
</protein>
<dbReference type="Gene3D" id="3.20.20.140">
    <property type="entry name" value="Metal-dependent hydrolases"/>
    <property type="match status" value="1"/>
</dbReference>
<dbReference type="FunFam" id="3.20.20.140:FF:000005">
    <property type="entry name" value="TatD family hydrolase"/>
    <property type="match status" value="1"/>
</dbReference>
<name>C5BPF9_TERTT</name>
<comment type="similarity">
    <text evidence="1">Belongs to the metallo-dependent hydrolases superfamily. TatD-type hydrolase family.</text>
</comment>
<dbReference type="InterPro" id="IPR001130">
    <property type="entry name" value="TatD-like"/>
</dbReference>
<dbReference type="SUPFAM" id="SSF51556">
    <property type="entry name" value="Metallo-dependent hydrolases"/>
    <property type="match status" value="1"/>
</dbReference>
<dbReference type="STRING" id="377629.TERTU_0772"/>
<dbReference type="PANTHER" id="PTHR46124">
    <property type="entry name" value="D-AMINOACYL-TRNA DEACYLASE"/>
    <property type="match status" value="1"/>
</dbReference>
<feature type="binding site" evidence="4">
    <location>
        <position position="155"/>
    </location>
    <ligand>
        <name>a divalent metal cation</name>
        <dbReference type="ChEBI" id="CHEBI:60240"/>
        <label>2</label>
    </ligand>
</feature>
<dbReference type="PANTHER" id="PTHR46124:SF3">
    <property type="entry name" value="HYDROLASE"/>
    <property type="match status" value="1"/>
</dbReference>
<organism evidence="5 6">
    <name type="scientific">Teredinibacter turnerae (strain ATCC 39867 / T7901)</name>
    <dbReference type="NCBI Taxonomy" id="377629"/>
    <lineage>
        <taxon>Bacteria</taxon>
        <taxon>Pseudomonadati</taxon>
        <taxon>Pseudomonadota</taxon>
        <taxon>Gammaproteobacteria</taxon>
        <taxon>Cellvibrionales</taxon>
        <taxon>Cellvibrionaceae</taxon>
        <taxon>Teredinibacter</taxon>
    </lineage>
</organism>
<evidence type="ECO:0000256" key="1">
    <source>
        <dbReference type="ARBA" id="ARBA00009275"/>
    </source>
</evidence>
<dbReference type="GO" id="GO:0016788">
    <property type="term" value="F:hydrolase activity, acting on ester bonds"/>
    <property type="evidence" value="ECO:0007669"/>
    <property type="project" value="InterPro"/>
</dbReference>
<dbReference type="Pfam" id="PF01026">
    <property type="entry name" value="TatD_DNase"/>
    <property type="match status" value="1"/>
</dbReference>
<dbReference type="KEGG" id="ttu:TERTU_0772"/>
<gene>
    <name evidence="5" type="ordered locus">TERTU_0772</name>
</gene>